<evidence type="ECO:0000256" key="5">
    <source>
        <dbReference type="RuleBase" id="RU004398"/>
    </source>
</evidence>
<dbReference type="InterPro" id="IPR036504">
    <property type="entry name" value="CGI121/TPRKB_sf"/>
</dbReference>
<organism evidence="6 7">
    <name type="scientific">Tegillarca granosa</name>
    <name type="common">Malaysian cockle</name>
    <name type="synonym">Anadara granosa</name>
    <dbReference type="NCBI Taxonomy" id="220873"/>
    <lineage>
        <taxon>Eukaryota</taxon>
        <taxon>Metazoa</taxon>
        <taxon>Spiralia</taxon>
        <taxon>Lophotrochozoa</taxon>
        <taxon>Mollusca</taxon>
        <taxon>Bivalvia</taxon>
        <taxon>Autobranchia</taxon>
        <taxon>Pteriomorphia</taxon>
        <taxon>Arcoida</taxon>
        <taxon>Arcoidea</taxon>
        <taxon>Arcidae</taxon>
        <taxon>Tegillarca</taxon>
    </lineage>
</organism>
<proteinExistence type="inferred from homology"/>
<name>A0ABQ9EAJ4_TEGGR</name>
<evidence type="ECO:0000256" key="4">
    <source>
        <dbReference type="ARBA" id="ARBA00023242"/>
    </source>
</evidence>
<dbReference type="Pfam" id="PF08617">
    <property type="entry name" value="CGI-121"/>
    <property type="match status" value="1"/>
</dbReference>
<accession>A0ABQ9EAJ4</accession>
<comment type="similarity">
    <text evidence="2 5">Belongs to the CGI121/TPRKB family.</text>
</comment>
<gene>
    <name evidence="6" type="ORF">KUTeg_021182</name>
</gene>
<comment type="caution">
    <text evidence="6">The sequence shown here is derived from an EMBL/GenBank/DDBJ whole genome shotgun (WGS) entry which is preliminary data.</text>
</comment>
<dbReference type="Proteomes" id="UP001217089">
    <property type="component" value="Unassembled WGS sequence"/>
</dbReference>
<evidence type="ECO:0008006" key="8">
    <source>
        <dbReference type="Google" id="ProtNLM"/>
    </source>
</evidence>
<dbReference type="SUPFAM" id="SSF143870">
    <property type="entry name" value="PF0523-like"/>
    <property type="match status" value="1"/>
</dbReference>
<evidence type="ECO:0000256" key="2">
    <source>
        <dbReference type="ARBA" id="ARBA00005546"/>
    </source>
</evidence>
<keyword evidence="3" id="KW-0819">tRNA processing</keyword>
<comment type="subcellular location">
    <subcellularLocation>
        <location evidence="1">Nucleus</location>
    </subcellularLocation>
</comment>
<sequence>MEHVKVLQNEFFPDSSITLALFKNVANAKEIRQCIMSGEFEASLLKPSMIVDYFQVLVAANRAVHLNRTKKMLTKNVHSEILFSLSPSKNISDSFRKFGLADTDKCVFVAVVDDKDGKTLQTVIDKVQGQIAPFEELQTFTDLSNVKK</sequence>
<dbReference type="InterPro" id="IPR013926">
    <property type="entry name" value="CGI121/TPRKB"/>
</dbReference>
<evidence type="ECO:0000313" key="7">
    <source>
        <dbReference type="Proteomes" id="UP001217089"/>
    </source>
</evidence>
<keyword evidence="7" id="KW-1185">Reference proteome</keyword>
<keyword evidence="4 5" id="KW-0539">Nucleus</keyword>
<dbReference type="EMBL" id="JARBDR010000918">
    <property type="protein sequence ID" value="KAJ8302195.1"/>
    <property type="molecule type" value="Genomic_DNA"/>
</dbReference>
<reference evidence="6 7" key="1">
    <citation type="submission" date="2022-12" db="EMBL/GenBank/DDBJ databases">
        <title>Chromosome-level genome of Tegillarca granosa.</title>
        <authorList>
            <person name="Kim J."/>
        </authorList>
    </citation>
    <scope>NUCLEOTIDE SEQUENCE [LARGE SCALE GENOMIC DNA]</scope>
    <source>
        <strain evidence="6">Teg-2019</strain>
        <tissue evidence="6">Adductor muscle</tissue>
    </source>
</reference>
<dbReference type="PANTHER" id="PTHR15840">
    <property type="entry name" value="CGI-121 FAMILY MEMBER"/>
    <property type="match status" value="1"/>
</dbReference>
<evidence type="ECO:0000256" key="1">
    <source>
        <dbReference type="ARBA" id="ARBA00004123"/>
    </source>
</evidence>
<evidence type="ECO:0000256" key="3">
    <source>
        <dbReference type="ARBA" id="ARBA00022694"/>
    </source>
</evidence>
<dbReference type="PANTHER" id="PTHR15840:SF10">
    <property type="entry name" value="EKC_KEOPS COMPLEX SUBUNIT TPRKB"/>
    <property type="match status" value="1"/>
</dbReference>
<feature type="non-terminal residue" evidence="6">
    <location>
        <position position="148"/>
    </location>
</feature>
<protein>
    <recommendedName>
        <fullName evidence="8">EKC/KEOPS complex subunit CGI121</fullName>
    </recommendedName>
</protein>
<evidence type="ECO:0000313" key="6">
    <source>
        <dbReference type="EMBL" id="KAJ8302195.1"/>
    </source>
</evidence>
<dbReference type="Gene3D" id="3.30.2380.10">
    <property type="entry name" value="CGI121/TPRKB"/>
    <property type="match status" value="1"/>
</dbReference>